<name>A0A9N8KR77_CHRIL</name>
<dbReference type="AlphaFoldDB" id="A0A9N8KR77"/>
<protein>
    <submittedName>
        <fullName evidence="2">Uncharacterized protein</fullName>
    </submittedName>
</protein>
<reference evidence="2" key="1">
    <citation type="submission" date="2021-12" db="EMBL/GenBank/DDBJ databases">
        <authorList>
            <person name="King R."/>
        </authorList>
    </citation>
    <scope>NUCLEOTIDE SEQUENCE</scope>
</reference>
<feature type="region of interest" description="Disordered" evidence="1">
    <location>
        <begin position="1"/>
        <end position="41"/>
    </location>
</feature>
<evidence type="ECO:0000313" key="3">
    <source>
        <dbReference type="Proteomes" id="UP001154114"/>
    </source>
</evidence>
<feature type="compositionally biased region" description="Low complexity" evidence="1">
    <location>
        <begin position="31"/>
        <end position="40"/>
    </location>
</feature>
<evidence type="ECO:0000313" key="2">
    <source>
        <dbReference type="EMBL" id="CAD0193989.1"/>
    </source>
</evidence>
<dbReference type="Proteomes" id="UP001154114">
    <property type="component" value="Chromosome 1"/>
</dbReference>
<dbReference type="EMBL" id="LR824004">
    <property type="protein sequence ID" value="CAD0193989.1"/>
    <property type="molecule type" value="Genomic_DNA"/>
</dbReference>
<proteinExistence type="predicted"/>
<organism evidence="2 3">
    <name type="scientific">Chrysodeixis includens</name>
    <name type="common">Soybean looper</name>
    <name type="synonym">Pseudoplusia includens</name>
    <dbReference type="NCBI Taxonomy" id="689277"/>
    <lineage>
        <taxon>Eukaryota</taxon>
        <taxon>Metazoa</taxon>
        <taxon>Ecdysozoa</taxon>
        <taxon>Arthropoda</taxon>
        <taxon>Hexapoda</taxon>
        <taxon>Insecta</taxon>
        <taxon>Pterygota</taxon>
        <taxon>Neoptera</taxon>
        <taxon>Endopterygota</taxon>
        <taxon>Lepidoptera</taxon>
        <taxon>Glossata</taxon>
        <taxon>Ditrysia</taxon>
        <taxon>Noctuoidea</taxon>
        <taxon>Noctuidae</taxon>
        <taxon>Plusiinae</taxon>
        <taxon>Chrysodeixis</taxon>
    </lineage>
</organism>
<accession>A0A9N8KR77</accession>
<gene>
    <name evidence="2" type="ORF">CINC_LOCUS285</name>
</gene>
<keyword evidence="3" id="KW-1185">Reference proteome</keyword>
<sequence>MDSNGETGPDPVPVLSLPEKEPEKEPPTPAPTDTETTNEPIPVVLKPIVKSVPIMGLGIKPVMRKRRNKEVTTRDVGTSTPMLQAPQAVKRRNIKDEPCYRLLTGKPAS</sequence>
<evidence type="ECO:0000256" key="1">
    <source>
        <dbReference type="SAM" id="MobiDB-lite"/>
    </source>
</evidence>